<dbReference type="PANTHER" id="PTHR43877">
    <property type="entry name" value="AMINOALKYLPHOSPHONATE N-ACETYLTRANSFERASE-RELATED-RELATED"/>
    <property type="match status" value="1"/>
</dbReference>
<dbReference type="EMBL" id="JAZHOG010000013">
    <property type="protein sequence ID" value="MEJ8569379.1"/>
    <property type="molecule type" value="Genomic_DNA"/>
</dbReference>
<evidence type="ECO:0000313" key="5">
    <source>
        <dbReference type="EMBL" id="MEJ8569379.1"/>
    </source>
</evidence>
<organism evidence="5 6">
    <name type="scientific">Elongatibacter sediminis</name>
    <dbReference type="NCBI Taxonomy" id="3119006"/>
    <lineage>
        <taxon>Bacteria</taxon>
        <taxon>Pseudomonadati</taxon>
        <taxon>Pseudomonadota</taxon>
        <taxon>Gammaproteobacteria</taxon>
        <taxon>Chromatiales</taxon>
        <taxon>Wenzhouxiangellaceae</taxon>
        <taxon>Elongatibacter</taxon>
    </lineage>
</organism>
<feature type="compositionally biased region" description="Low complexity" evidence="3">
    <location>
        <begin position="173"/>
        <end position="184"/>
    </location>
</feature>
<evidence type="ECO:0000256" key="1">
    <source>
        <dbReference type="ARBA" id="ARBA00022679"/>
    </source>
</evidence>
<dbReference type="CDD" id="cd04301">
    <property type="entry name" value="NAT_SF"/>
    <property type="match status" value="1"/>
</dbReference>
<reference evidence="5 6" key="1">
    <citation type="submission" date="2024-02" db="EMBL/GenBank/DDBJ databases">
        <title>A novel Wenzhouxiangellaceae bacterium, isolated from coastal sediments.</title>
        <authorList>
            <person name="Du Z.-J."/>
            <person name="Ye Y.-Q."/>
            <person name="Zhang X.-Y."/>
        </authorList>
    </citation>
    <scope>NUCLEOTIDE SEQUENCE [LARGE SCALE GENOMIC DNA]</scope>
    <source>
        <strain evidence="5 6">CH-27</strain>
    </source>
</reference>
<comment type="caution">
    <text evidence="5">The sequence shown here is derived from an EMBL/GenBank/DDBJ whole genome shotgun (WGS) entry which is preliminary data.</text>
</comment>
<protein>
    <submittedName>
        <fullName evidence="5">N-acetyltransferase</fullName>
        <ecNumber evidence="5">2.3.1.-</ecNumber>
    </submittedName>
</protein>
<dbReference type="AlphaFoldDB" id="A0AAW9RIX5"/>
<evidence type="ECO:0000256" key="3">
    <source>
        <dbReference type="SAM" id="MobiDB-lite"/>
    </source>
</evidence>
<dbReference type="RefSeq" id="WP_354696701.1">
    <property type="nucleotide sequence ID" value="NZ_JAZHOG010000013.1"/>
</dbReference>
<gene>
    <name evidence="5" type="ORF">V3330_17265</name>
</gene>
<dbReference type="InterPro" id="IPR000182">
    <property type="entry name" value="GNAT_dom"/>
</dbReference>
<evidence type="ECO:0000259" key="4">
    <source>
        <dbReference type="PROSITE" id="PS51186"/>
    </source>
</evidence>
<dbReference type="GO" id="GO:0016747">
    <property type="term" value="F:acyltransferase activity, transferring groups other than amino-acyl groups"/>
    <property type="evidence" value="ECO:0007669"/>
    <property type="project" value="InterPro"/>
</dbReference>
<dbReference type="InterPro" id="IPR050832">
    <property type="entry name" value="Bact_Acetyltransf"/>
</dbReference>
<dbReference type="InterPro" id="IPR016181">
    <property type="entry name" value="Acyl_CoA_acyltransferase"/>
</dbReference>
<feature type="domain" description="N-acetyltransferase" evidence="4">
    <location>
        <begin position="3"/>
        <end position="146"/>
    </location>
</feature>
<dbReference type="SUPFAM" id="SSF55729">
    <property type="entry name" value="Acyl-CoA N-acyltransferases (Nat)"/>
    <property type="match status" value="1"/>
</dbReference>
<keyword evidence="6" id="KW-1185">Reference proteome</keyword>
<dbReference type="PROSITE" id="PS51186">
    <property type="entry name" value="GNAT"/>
    <property type="match status" value="1"/>
</dbReference>
<dbReference type="Proteomes" id="UP001359886">
    <property type="component" value="Unassembled WGS sequence"/>
</dbReference>
<dbReference type="Gene3D" id="3.40.630.30">
    <property type="match status" value="1"/>
</dbReference>
<evidence type="ECO:0000313" key="6">
    <source>
        <dbReference type="Proteomes" id="UP001359886"/>
    </source>
</evidence>
<dbReference type="PANTHER" id="PTHR43877:SF1">
    <property type="entry name" value="ACETYLTRANSFERASE"/>
    <property type="match status" value="1"/>
</dbReference>
<proteinExistence type="predicted"/>
<keyword evidence="1 5" id="KW-0808">Transferase</keyword>
<accession>A0AAW9RIX5</accession>
<name>A0AAW9RIX5_9GAMM</name>
<keyword evidence="2 5" id="KW-0012">Acyltransferase</keyword>
<sequence length="184" mass="19147">MTVTVRHERSADHAAIAQVIERAFAAAPHASGAEARIVNDLRQAQALTLSLVAERDGAVVGYVALSPVKVSDGTTRWYGLGPIAVDPDCQRTGIASRLMTAAIEELRILGAAGCVLLGDPGFYVRFGFRSLPGLTLPGVPPEYFQALAFGTCCPQGTVSYHPAFGSGRSNGDPASASEPEPAPA</sequence>
<dbReference type="Pfam" id="PF13508">
    <property type="entry name" value="Acetyltransf_7"/>
    <property type="match status" value="1"/>
</dbReference>
<dbReference type="EC" id="2.3.1.-" evidence="5"/>
<evidence type="ECO:0000256" key="2">
    <source>
        <dbReference type="ARBA" id="ARBA00023315"/>
    </source>
</evidence>
<feature type="region of interest" description="Disordered" evidence="3">
    <location>
        <begin position="164"/>
        <end position="184"/>
    </location>
</feature>